<name>M7CVQ4_9GAMM</name>
<protein>
    <submittedName>
        <fullName evidence="1">LPS:glycosyltransferase</fullName>
    </submittedName>
</protein>
<organism evidence="1 2">
    <name type="scientific">Marinobacter santoriniensis NKSG1</name>
    <dbReference type="NCBI Taxonomy" id="1288826"/>
    <lineage>
        <taxon>Bacteria</taxon>
        <taxon>Pseudomonadati</taxon>
        <taxon>Pseudomonadota</taxon>
        <taxon>Gammaproteobacteria</taxon>
        <taxon>Pseudomonadales</taxon>
        <taxon>Marinobacteraceae</taxon>
        <taxon>Marinobacter</taxon>
    </lineage>
</organism>
<gene>
    <name evidence="1" type="ORF">MSNKSG1_10438</name>
</gene>
<dbReference type="EMBL" id="APAT01000015">
    <property type="protein sequence ID" value="EMP56285.1"/>
    <property type="molecule type" value="Genomic_DNA"/>
</dbReference>
<reference evidence="1 2" key="1">
    <citation type="journal article" date="2013" name="Genome Announc.">
        <title>Genome Sequence of Hydrothermal Arsenic-Respiring Bacterium Marinobacter santoriniensis NKSG1T.</title>
        <authorList>
            <person name="Handley K.M."/>
            <person name="Upton M."/>
            <person name="Beatson S.A."/>
            <person name="Hery M."/>
            <person name="Lloyd J.R."/>
        </authorList>
    </citation>
    <scope>NUCLEOTIDE SEQUENCE [LARGE SCALE GENOMIC DNA]</scope>
    <source>
        <strain evidence="1 2">NKSG1</strain>
    </source>
</reference>
<keyword evidence="2" id="KW-1185">Reference proteome</keyword>
<sequence>MGKARVAVLVISIGERPFSALTLSNIKAYADRIGAEFIVEREIAIPFWLAFKCKLMKFKRKNIECYLQKMLGINKALESFDRVLLLDDSCLVSDGAPNIFDMVPEEEIGAFPESDCVDFKAPSYDKNFIFKRKGVSINGYYNTGVLVVSKGQRDIFSPEALSGNLTLFKSMYPDQAYFAYMVDVNGIKVHKVSSDWNFMPVFDYSDNSNRELLNLPEEHLDIVKQKNIVHVTGYYKNRDKIIEQIYFALEDNLAGAEGGQG</sequence>
<comment type="caution">
    <text evidence="1">The sequence shown here is derived from an EMBL/GenBank/DDBJ whole genome shotgun (WGS) entry which is preliminary data.</text>
</comment>
<evidence type="ECO:0000313" key="1">
    <source>
        <dbReference type="EMBL" id="EMP56285.1"/>
    </source>
</evidence>
<dbReference type="Proteomes" id="UP000011960">
    <property type="component" value="Unassembled WGS sequence"/>
</dbReference>
<dbReference type="GO" id="GO:0016740">
    <property type="term" value="F:transferase activity"/>
    <property type="evidence" value="ECO:0007669"/>
    <property type="project" value="UniProtKB-KW"/>
</dbReference>
<dbReference type="RefSeq" id="WP_008939230.1">
    <property type="nucleotide sequence ID" value="NZ_APAT01000015.1"/>
</dbReference>
<accession>M7CVQ4</accession>
<dbReference type="InterPro" id="IPR029044">
    <property type="entry name" value="Nucleotide-diphossugar_trans"/>
</dbReference>
<dbReference type="SUPFAM" id="SSF53448">
    <property type="entry name" value="Nucleotide-diphospho-sugar transferases"/>
    <property type="match status" value="1"/>
</dbReference>
<dbReference type="AlphaFoldDB" id="M7CVQ4"/>
<proteinExistence type="predicted"/>
<keyword evidence="1" id="KW-0808">Transferase</keyword>
<dbReference type="OrthoDB" id="5672604at2"/>
<dbReference type="Gene3D" id="3.90.550.10">
    <property type="entry name" value="Spore Coat Polysaccharide Biosynthesis Protein SpsA, Chain A"/>
    <property type="match status" value="1"/>
</dbReference>
<dbReference type="PATRIC" id="fig|1288826.3.peg.2058"/>
<evidence type="ECO:0000313" key="2">
    <source>
        <dbReference type="Proteomes" id="UP000011960"/>
    </source>
</evidence>